<dbReference type="Pfam" id="PF13376">
    <property type="entry name" value="OmdA"/>
    <property type="match status" value="1"/>
</dbReference>
<dbReference type="SUPFAM" id="SSF141694">
    <property type="entry name" value="AF2212/PG0164-like"/>
    <property type="match status" value="1"/>
</dbReference>
<reference evidence="2" key="1">
    <citation type="journal article" date="2019" name="Int. J. Syst. Evol. Microbiol.">
        <title>The Global Catalogue of Microorganisms (GCM) 10K type strain sequencing project: providing services to taxonomists for standard genome sequencing and annotation.</title>
        <authorList>
            <consortium name="The Broad Institute Genomics Platform"/>
            <consortium name="The Broad Institute Genome Sequencing Center for Infectious Disease"/>
            <person name="Wu L."/>
            <person name="Ma J."/>
        </authorList>
    </citation>
    <scope>NUCLEOTIDE SEQUENCE [LARGE SCALE GENOMIC DNA]</scope>
    <source>
        <strain evidence="2">JCM 17923</strain>
    </source>
</reference>
<proteinExistence type="predicted"/>
<keyword evidence="2" id="KW-1185">Reference proteome</keyword>
<dbReference type="EMBL" id="BAABGZ010000077">
    <property type="protein sequence ID" value="GAA4367330.1"/>
    <property type="molecule type" value="Genomic_DNA"/>
</dbReference>
<comment type="caution">
    <text evidence="1">The sequence shown here is derived from an EMBL/GenBank/DDBJ whole genome shotgun (WGS) entry which is preliminary data.</text>
</comment>
<dbReference type="Proteomes" id="UP001501153">
    <property type="component" value="Unassembled WGS sequence"/>
</dbReference>
<dbReference type="Gene3D" id="2.40.30.100">
    <property type="entry name" value="AF2212/PG0164-like"/>
    <property type="match status" value="1"/>
</dbReference>
<dbReference type="Pfam" id="PF08922">
    <property type="entry name" value="DUF1905"/>
    <property type="match status" value="1"/>
</dbReference>
<gene>
    <name evidence="1" type="ORF">GCM10023185_39120</name>
</gene>
<evidence type="ECO:0000313" key="2">
    <source>
        <dbReference type="Proteomes" id="UP001501153"/>
    </source>
</evidence>
<name>A0ABP8IR75_9BACT</name>
<organism evidence="1 2">
    <name type="scientific">Hymenobacter saemangeumensis</name>
    <dbReference type="NCBI Taxonomy" id="1084522"/>
    <lineage>
        <taxon>Bacteria</taxon>
        <taxon>Pseudomonadati</taxon>
        <taxon>Bacteroidota</taxon>
        <taxon>Cytophagia</taxon>
        <taxon>Cytophagales</taxon>
        <taxon>Hymenobacteraceae</taxon>
        <taxon>Hymenobacter</taxon>
    </lineage>
</organism>
<protein>
    <recommendedName>
        <fullName evidence="3">DUF1905 domain-containing protein</fullName>
    </recommendedName>
</protein>
<accession>A0ABP8IR75</accession>
<dbReference type="InterPro" id="IPR015018">
    <property type="entry name" value="DUF1905"/>
</dbReference>
<dbReference type="InterPro" id="IPR037079">
    <property type="entry name" value="AF2212/PG0164-like_sf"/>
</dbReference>
<evidence type="ECO:0008006" key="3">
    <source>
        <dbReference type="Google" id="ProtNLM"/>
    </source>
</evidence>
<evidence type="ECO:0000313" key="1">
    <source>
        <dbReference type="EMBL" id="GAA4367330.1"/>
    </source>
</evidence>
<sequence>MPTQIIVVPPEVVEGLGGKAAKRVIARLNGHPERLGLLPLNGGGRYLMLRKDLCRALGITFGQELSITLSPDPNPDHIDLPAELQEALTAWPEAEAAFQRINNAGKRAMVRYLEEAKTAETRARRTVQMVERLARGGHPFRAV</sequence>